<protein>
    <submittedName>
        <fullName evidence="1">Uncharacterized protein</fullName>
    </submittedName>
</protein>
<sequence length="153" mass="16869">MGNDVVDEQERIPRAIDQWLRAATTEATRGRIPVCSQWMAAAIERPAVVWTASSERMTSSVAVAVHEAPTRPQSTCASSPLLLLARRATALNTGCKKHIFCGRSTLKLLDTLPLLVPRRRSGVQWFLALRQHVELPFVPISSVDEARLKVSTA</sequence>
<evidence type="ECO:0000313" key="2">
    <source>
        <dbReference type="Proteomes" id="UP000054279"/>
    </source>
</evidence>
<proteinExistence type="predicted"/>
<dbReference type="HOGENOM" id="CLU_1714472_0_0_1"/>
<keyword evidence="2" id="KW-1185">Reference proteome</keyword>
<gene>
    <name evidence="1" type="ORF">M422DRAFT_253255</name>
</gene>
<dbReference type="AlphaFoldDB" id="A0A0C9UK32"/>
<accession>A0A0C9UK32</accession>
<reference evidence="1 2" key="1">
    <citation type="submission" date="2014-06" db="EMBL/GenBank/DDBJ databases">
        <title>Evolutionary Origins and Diversification of the Mycorrhizal Mutualists.</title>
        <authorList>
            <consortium name="DOE Joint Genome Institute"/>
            <consortium name="Mycorrhizal Genomics Consortium"/>
            <person name="Kohler A."/>
            <person name="Kuo A."/>
            <person name="Nagy L.G."/>
            <person name="Floudas D."/>
            <person name="Copeland A."/>
            <person name="Barry K.W."/>
            <person name="Cichocki N."/>
            <person name="Veneault-Fourrey C."/>
            <person name="LaButti K."/>
            <person name="Lindquist E.A."/>
            <person name="Lipzen A."/>
            <person name="Lundell T."/>
            <person name="Morin E."/>
            <person name="Murat C."/>
            <person name="Riley R."/>
            <person name="Ohm R."/>
            <person name="Sun H."/>
            <person name="Tunlid A."/>
            <person name="Henrissat B."/>
            <person name="Grigoriev I.V."/>
            <person name="Hibbett D.S."/>
            <person name="Martin F."/>
        </authorList>
    </citation>
    <scope>NUCLEOTIDE SEQUENCE [LARGE SCALE GENOMIC DNA]</scope>
    <source>
        <strain evidence="1 2">SS14</strain>
    </source>
</reference>
<organism evidence="1 2">
    <name type="scientific">Sphaerobolus stellatus (strain SS14)</name>
    <dbReference type="NCBI Taxonomy" id="990650"/>
    <lineage>
        <taxon>Eukaryota</taxon>
        <taxon>Fungi</taxon>
        <taxon>Dikarya</taxon>
        <taxon>Basidiomycota</taxon>
        <taxon>Agaricomycotina</taxon>
        <taxon>Agaricomycetes</taxon>
        <taxon>Phallomycetidae</taxon>
        <taxon>Geastrales</taxon>
        <taxon>Sphaerobolaceae</taxon>
        <taxon>Sphaerobolus</taxon>
    </lineage>
</organism>
<evidence type="ECO:0000313" key="1">
    <source>
        <dbReference type="EMBL" id="KIJ43378.1"/>
    </source>
</evidence>
<dbReference type="EMBL" id="KN837123">
    <property type="protein sequence ID" value="KIJ43378.1"/>
    <property type="molecule type" value="Genomic_DNA"/>
</dbReference>
<dbReference type="Proteomes" id="UP000054279">
    <property type="component" value="Unassembled WGS sequence"/>
</dbReference>
<name>A0A0C9UK32_SPHS4</name>